<comment type="similarity">
    <text evidence="2">Belongs to the YbaB/EbfC family.</text>
</comment>
<dbReference type="GO" id="GO:0003677">
    <property type="term" value="F:DNA binding"/>
    <property type="evidence" value="ECO:0007669"/>
    <property type="project" value="UniProtKB-UniRule"/>
</dbReference>
<dbReference type="EMBL" id="DVMW01000030">
    <property type="protein sequence ID" value="HIU35967.1"/>
    <property type="molecule type" value="Genomic_DNA"/>
</dbReference>
<dbReference type="AlphaFoldDB" id="A0A9D1LEQ7"/>
<dbReference type="Gene3D" id="3.30.1310.10">
    <property type="entry name" value="Nucleoid-associated protein YbaB-like domain"/>
    <property type="match status" value="1"/>
</dbReference>
<dbReference type="Pfam" id="PF02575">
    <property type="entry name" value="YbaB_DNA_bd"/>
    <property type="match status" value="1"/>
</dbReference>
<evidence type="ECO:0000256" key="3">
    <source>
        <dbReference type="SAM" id="Coils"/>
    </source>
</evidence>
<comment type="subunit">
    <text evidence="2">Homodimer.</text>
</comment>
<dbReference type="Proteomes" id="UP000824071">
    <property type="component" value="Unassembled WGS sequence"/>
</dbReference>
<dbReference type="GO" id="GO:0005829">
    <property type="term" value="C:cytosol"/>
    <property type="evidence" value="ECO:0007669"/>
    <property type="project" value="TreeGrafter"/>
</dbReference>
<dbReference type="SUPFAM" id="SSF82607">
    <property type="entry name" value="YbaB-like"/>
    <property type="match status" value="1"/>
</dbReference>
<keyword evidence="1 2" id="KW-0238">DNA-binding</keyword>
<dbReference type="InterPro" id="IPR036894">
    <property type="entry name" value="YbaB-like_sf"/>
</dbReference>
<dbReference type="PANTHER" id="PTHR33449">
    <property type="entry name" value="NUCLEOID-ASSOCIATED PROTEIN YBAB"/>
    <property type="match status" value="1"/>
</dbReference>
<comment type="caution">
    <text evidence="4">The sequence shown here is derived from an EMBL/GenBank/DDBJ whole genome shotgun (WGS) entry which is preliminary data.</text>
</comment>
<evidence type="ECO:0000313" key="5">
    <source>
        <dbReference type="Proteomes" id="UP000824071"/>
    </source>
</evidence>
<dbReference type="PANTHER" id="PTHR33449:SF1">
    <property type="entry name" value="NUCLEOID-ASSOCIATED PROTEIN YBAB"/>
    <property type="match status" value="1"/>
</dbReference>
<feature type="coiled-coil region" evidence="3">
    <location>
        <begin position="12"/>
        <end position="39"/>
    </location>
</feature>
<comment type="function">
    <text evidence="2">Binds to DNA and alters its conformation. May be involved in regulation of gene expression, nucleoid organization and DNA protection.</text>
</comment>
<proteinExistence type="inferred from homology"/>
<gene>
    <name evidence="4" type="ORF">IAC53_05085</name>
</gene>
<reference evidence="4" key="1">
    <citation type="submission" date="2020-10" db="EMBL/GenBank/DDBJ databases">
        <authorList>
            <person name="Gilroy R."/>
        </authorList>
    </citation>
    <scope>NUCLEOTIDE SEQUENCE</scope>
    <source>
        <strain evidence="4">ChiGjej1B1-19959</strain>
    </source>
</reference>
<comment type="subcellular location">
    <subcellularLocation>
        <location evidence="2">Cytoplasm</location>
        <location evidence="2">Nucleoid</location>
    </subcellularLocation>
</comment>
<evidence type="ECO:0000313" key="4">
    <source>
        <dbReference type="EMBL" id="HIU35967.1"/>
    </source>
</evidence>
<reference evidence="4" key="2">
    <citation type="journal article" date="2021" name="PeerJ">
        <title>Extensive microbial diversity within the chicken gut microbiome revealed by metagenomics and culture.</title>
        <authorList>
            <person name="Gilroy R."/>
            <person name="Ravi A."/>
            <person name="Getino M."/>
            <person name="Pursley I."/>
            <person name="Horton D.L."/>
            <person name="Alikhan N.F."/>
            <person name="Baker D."/>
            <person name="Gharbi K."/>
            <person name="Hall N."/>
            <person name="Watson M."/>
            <person name="Adriaenssens E.M."/>
            <person name="Foster-Nyarko E."/>
            <person name="Jarju S."/>
            <person name="Secka A."/>
            <person name="Antonio M."/>
            <person name="Oren A."/>
            <person name="Chaudhuri R.R."/>
            <person name="La Ragione R."/>
            <person name="Hildebrand F."/>
            <person name="Pallen M.J."/>
        </authorList>
    </citation>
    <scope>NUCLEOTIDE SEQUENCE</scope>
    <source>
        <strain evidence="4">ChiGjej1B1-19959</strain>
    </source>
</reference>
<dbReference type="GO" id="GO:0043590">
    <property type="term" value="C:bacterial nucleoid"/>
    <property type="evidence" value="ECO:0007669"/>
    <property type="project" value="UniProtKB-UniRule"/>
</dbReference>
<keyword evidence="2" id="KW-0963">Cytoplasm</keyword>
<dbReference type="PIRSF" id="PIRSF004555">
    <property type="entry name" value="UCP004555"/>
    <property type="match status" value="1"/>
</dbReference>
<evidence type="ECO:0000256" key="1">
    <source>
        <dbReference type="ARBA" id="ARBA00023125"/>
    </source>
</evidence>
<accession>A0A9D1LEQ7</accession>
<name>A0A9D1LEQ7_9FIRM</name>
<evidence type="ECO:0000256" key="2">
    <source>
        <dbReference type="HAMAP-Rule" id="MF_00274"/>
    </source>
</evidence>
<dbReference type="HAMAP" id="MF_00274">
    <property type="entry name" value="DNA_YbaB_EbfC"/>
    <property type="match status" value="1"/>
</dbReference>
<organism evidence="4 5">
    <name type="scientific">Candidatus Fimenecus excrementigallinarum</name>
    <dbReference type="NCBI Taxonomy" id="2840816"/>
    <lineage>
        <taxon>Bacteria</taxon>
        <taxon>Bacillati</taxon>
        <taxon>Bacillota</taxon>
        <taxon>Clostridia</taxon>
        <taxon>Candidatus Fimenecus</taxon>
    </lineage>
</organism>
<sequence>MKARIPNQGPTGANMMKKLQEMQANMESLQGELAVAEYSASSGGGAVDVTVTGSHEVKAIHIKPEVLDPEEPEMLEDLLLAAINEAMRKADETAEREMGKITGGLSGMPGMGGMF</sequence>
<dbReference type="NCBIfam" id="TIGR00103">
    <property type="entry name" value="DNA_YbaB_EbfC"/>
    <property type="match status" value="1"/>
</dbReference>
<keyword evidence="3" id="KW-0175">Coiled coil</keyword>
<dbReference type="InterPro" id="IPR004401">
    <property type="entry name" value="YbaB/EbfC"/>
</dbReference>
<protein>
    <recommendedName>
        <fullName evidence="2">Nucleoid-associated protein IAC53_05085</fullName>
    </recommendedName>
</protein>